<dbReference type="EMBL" id="MTKT01002495">
    <property type="protein sequence ID" value="OWM78452.1"/>
    <property type="molecule type" value="Genomic_DNA"/>
</dbReference>
<organism evidence="5 6">
    <name type="scientific">Punica granatum</name>
    <name type="common">Pomegranate</name>
    <dbReference type="NCBI Taxonomy" id="22663"/>
    <lineage>
        <taxon>Eukaryota</taxon>
        <taxon>Viridiplantae</taxon>
        <taxon>Streptophyta</taxon>
        <taxon>Embryophyta</taxon>
        <taxon>Tracheophyta</taxon>
        <taxon>Spermatophyta</taxon>
        <taxon>Magnoliopsida</taxon>
        <taxon>eudicotyledons</taxon>
        <taxon>Gunneridae</taxon>
        <taxon>Pentapetalae</taxon>
        <taxon>rosids</taxon>
        <taxon>malvids</taxon>
        <taxon>Myrtales</taxon>
        <taxon>Lythraceae</taxon>
        <taxon>Punica</taxon>
    </lineage>
</organism>
<evidence type="ECO:0000256" key="2">
    <source>
        <dbReference type="ARBA" id="ARBA00047678"/>
    </source>
</evidence>
<proteinExistence type="predicted"/>
<dbReference type="GO" id="GO:0005829">
    <property type="term" value="C:cytosol"/>
    <property type="evidence" value="ECO:0007669"/>
    <property type="project" value="TreeGrafter"/>
</dbReference>
<evidence type="ECO:0000256" key="3">
    <source>
        <dbReference type="ARBA" id="ARBA00048983"/>
    </source>
</evidence>
<dbReference type="InterPro" id="IPR005025">
    <property type="entry name" value="FMN_Rdtase-like_dom"/>
</dbReference>
<dbReference type="EC" id="1.6.5.2" evidence="1"/>
<sequence length="94" mass="10340">MAGKPVIKVAALCGSLRKGSYNRGLIRSAIDISEESIDGMQIEYVEASHLPMINTDLEVDGKFPSAVEEFRQNILQADSVIFASPEYNYSVSRT</sequence>
<evidence type="ECO:0000313" key="6">
    <source>
        <dbReference type="Proteomes" id="UP000197138"/>
    </source>
</evidence>
<dbReference type="Pfam" id="PF03358">
    <property type="entry name" value="FMN_red"/>
    <property type="match status" value="1"/>
</dbReference>
<dbReference type="Proteomes" id="UP000197138">
    <property type="component" value="Unassembled WGS sequence"/>
</dbReference>
<dbReference type="GO" id="GO:0003955">
    <property type="term" value="F:NAD(P)H dehydrogenase (quinone) activity"/>
    <property type="evidence" value="ECO:0007669"/>
    <property type="project" value="UniProtKB-EC"/>
</dbReference>
<comment type="catalytic activity">
    <reaction evidence="3">
        <text>a quinone + NADPH + H(+) = a quinol + NADP(+)</text>
        <dbReference type="Rhea" id="RHEA:46164"/>
        <dbReference type="ChEBI" id="CHEBI:15378"/>
        <dbReference type="ChEBI" id="CHEBI:24646"/>
        <dbReference type="ChEBI" id="CHEBI:57783"/>
        <dbReference type="ChEBI" id="CHEBI:58349"/>
        <dbReference type="ChEBI" id="CHEBI:132124"/>
        <dbReference type="EC" id="1.6.5.2"/>
    </reaction>
</comment>
<dbReference type="AlphaFoldDB" id="A0A218X287"/>
<dbReference type="Gene3D" id="3.40.50.360">
    <property type="match status" value="1"/>
</dbReference>
<dbReference type="GO" id="GO:0010181">
    <property type="term" value="F:FMN binding"/>
    <property type="evidence" value="ECO:0007669"/>
    <property type="project" value="TreeGrafter"/>
</dbReference>
<evidence type="ECO:0000313" key="5">
    <source>
        <dbReference type="EMBL" id="OWM78452.1"/>
    </source>
</evidence>
<evidence type="ECO:0000259" key="4">
    <source>
        <dbReference type="Pfam" id="PF03358"/>
    </source>
</evidence>
<comment type="catalytic activity">
    <reaction evidence="2">
        <text>a quinone + NADH + H(+) = a quinol + NAD(+)</text>
        <dbReference type="Rhea" id="RHEA:46160"/>
        <dbReference type="ChEBI" id="CHEBI:15378"/>
        <dbReference type="ChEBI" id="CHEBI:24646"/>
        <dbReference type="ChEBI" id="CHEBI:57540"/>
        <dbReference type="ChEBI" id="CHEBI:57945"/>
        <dbReference type="ChEBI" id="CHEBI:132124"/>
        <dbReference type="EC" id="1.6.5.2"/>
    </reaction>
</comment>
<dbReference type="PANTHER" id="PTHR30543:SF21">
    <property type="entry name" value="NAD(P)H-DEPENDENT FMN REDUCTASE LOT6"/>
    <property type="match status" value="1"/>
</dbReference>
<protein>
    <recommendedName>
        <fullName evidence="1">NAD(P)H dehydrogenase (quinone)</fullName>
        <ecNumber evidence="1">1.6.5.2</ecNumber>
    </recommendedName>
</protein>
<gene>
    <name evidence="5" type="ORF">CDL15_Pgr016176</name>
</gene>
<dbReference type="InterPro" id="IPR029039">
    <property type="entry name" value="Flavoprotein-like_sf"/>
</dbReference>
<accession>A0A218X287</accession>
<dbReference type="SUPFAM" id="SSF52218">
    <property type="entry name" value="Flavoproteins"/>
    <property type="match status" value="1"/>
</dbReference>
<reference evidence="6" key="1">
    <citation type="journal article" date="2017" name="Plant J.">
        <title>The pomegranate (Punica granatum L.) genome and the genomics of punicalagin biosynthesis.</title>
        <authorList>
            <person name="Qin G."/>
            <person name="Xu C."/>
            <person name="Ming R."/>
            <person name="Tang H."/>
            <person name="Guyot R."/>
            <person name="Kramer E.M."/>
            <person name="Hu Y."/>
            <person name="Yi X."/>
            <person name="Qi Y."/>
            <person name="Xu X."/>
            <person name="Gao Z."/>
            <person name="Pan H."/>
            <person name="Jian J."/>
            <person name="Tian Y."/>
            <person name="Yue Z."/>
            <person name="Xu Y."/>
        </authorList>
    </citation>
    <scope>NUCLEOTIDE SEQUENCE [LARGE SCALE GENOMIC DNA]</scope>
    <source>
        <strain evidence="6">cv. Dabenzi</strain>
    </source>
</reference>
<dbReference type="InterPro" id="IPR050712">
    <property type="entry name" value="NAD(P)H-dep_reductase"/>
</dbReference>
<comment type="caution">
    <text evidence="5">The sequence shown here is derived from an EMBL/GenBank/DDBJ whole genome shotgun (WGS) entry which is preliminary data.</text>
</comment>
<feature type="domain" description="NADPH-dependent FMN reductase-like" evidence="4">
    <location>
        <begin position="7"/>
        <end position="92"/>
    </location>
</feature>
<name>A0A218X287_PUNGR</name>
<evidence type="ECO:0000256" key="1">
    <source>
        <dbReference type="ARBA" id="ARBA00012648"/>
    </source>
</evidence>
<dbReference type="PANTHER" id="PTHR30543">
    <property type="entry name" value="CHROMATE REDUCTASE"/>
    <property type="match status" value="1"/>
</dbReference>